<reference evidence="12 13" key="1">
    <citation type="submission" date="2018-10" db="EMBL/GenBank/DDBJ databases">
        <authorList>
            <consortium name="Pathogen Informatics"/>
        </authorList>
    </citation>
    <scope>NUCLEOTIDE SEQUENCE [LARGE SCALE GENOMIC DNA]</scope>
</reference>
<evidence type="ECO:0000256" key="10">
    <source>
        <dbReference type="SAM" id="MobiDB-lite"/>
    </source>
</evidence>
<dbReference type="InterPro" id="IPR050717">
    <property type="entry name" value="C2H2-ZF_Transcription_Reg"/>
</dbReference>
<dbReference type="InterPro" id="IPR013087">
    <property type="entry name" value="Znf_C2H2_type"/>
</dbReference>
<name>A0A0R3U190_MESCO</name>
<keyword evidence="13" id="KW-1185">Reference proteome</keyword>
<keyword evidence="4 9" id="KW-0863">Zinc-finger</keyword>
<dbReference type="GO" id="GO:0005634">
    <property type="term" value="C:nucleus"/>
    <property type="evidence" value="ECO:0007669"/>
    <property type="project" value="UniProtKB-SubCell"/>
</dbReference>
<evidence type="ECO:0000256" key="5">
    <source>
        <dbReference type="ARBA" id="ARBA00022833"/>
    </source>
</evidence>
<dbReference type="InterPro" id="IPR036236">
    <property type="entry name" value="Znf_C2H2_sf"/>
</dbReference>
<dbReference type="PANTHER" id="PTHR14196">
    <property type="entry name" value="ODD-SKIPPED - RELATED"/>
    <property type="match status" value="1"/>
</dbReference>
<evidence type="ECO:0000256" key="1">
    <source>
        <dbReference type="ARBA" id="ARBA00004123"/>
    </source>
</evidence>
<evidence type="ECO:0000256" key="4">
    <source>
        <dbReference type="ARBA" id="ARBA00022771"/>
    </source>
</evidence>
<feature type="domain" description="C2H2-type" evidence="11">
    <location>
        <begin position="273"/>
        <end position="292"/>
    </location>
</feature>
<organism evidence="12 13">
    <name type="scientific">Mesocestoides corti</name>
    <name type="common">Flatworm</name>
    <dbReference type="NCBI Taxonomy" id="53468"/>
    <lineage>
        <taxon>Eukaryota</taxon>
        <taxon>Metazoa</taxon>
        <taxon>Spiralia</taxon>
        <taxon>Lophotrochozoa</taxon>
        <taxon>Platyhelminthes</taxon>
        <taxon>Cestoda</taxon>
        <taxon>Eucestoda</taxon>
        <taxon>Cyclophyllidea</taxon>
        <taxon>Mesocestoididae</taxon>
        <taxon>Mesocestoides</taxon>
    </lineage>
</organism>
<evidence type="ECO:0000259" key="11">
    <source>
        <dbReference type="PROSITE" id="PS50157"/>
    </source>
</evidence>
<dbReference type="PROSITE" id="PS50157">
    <property type="entry name" value="ZINC_FINGER_C2H2_2"/>
    <property type="match status" value="3"/>
</dbReference>
<dbReference type="PROSITE" id="PS00028">
    <property type="entry name" value="ZINC_FINGER_C2H2_1"/>
    <property type="match status" value="2"/>
</dbReference>
<dbReference type="Pfam" id="PF00096">
    <property type="entry name" value="zf-C2H2"/>
    <property type="match status" value="2"/>
</dbReference>
<evidence type="ECO:0000313" key="13">
    <source>
        <dbReference type="Proteomes" id="UP000267029"/>
    </source>
</evidence>
<feature type="region of interest" description="Disordered" evidence="10">
    <location>
        <begin position="57"/>
        <end position="79"/>
    </location>
</feature>
<dbReference type="OrthoDB" id="9451254at2759"/>
<dbReference type="SMART" id="SM00355">
    <property type="entry name" value="ZnF_C2H2"/>
    <property type="match status" value="3"/>
</dbReference>
<accession>A0A0R3U190</accession>
<proteinExistence type="predicted"/>
<evidence type="ECO:0000256" key="3">
    <source>
        <dbReference type="ARBA" id="ARBA00022737"/>
    </source>
</evidence>
<dbReference type="Proteomes" id="UP000267029">
    <property type="component" value="Unassembled WGS sequence"/>
</dbReference>
<evidence type="ECO:0000256" key="8">
    <source>
        <dbReference type="ARBA" id="ARBA00023242"/>
    </source>
</evidence>
<dbReference type="SUPFAM" id="SSF57667">
    <property type="entry name" value="beta-beta-alpha zinc fingers"/>
    <property type="match status" value="1"/>
</dbReference>
<dbReference type="EMBL" id="UXSR01000008">
    <property type="protein sequence ID" value="VDD74107.1"/>
    <property type="molecule type" value="Genomic_DNA"/>
</dbReference>
<feature type="region of interest" description="Disordered" evidence="10">
    <location>
        <begin position="1"/>
        <end position="32"/>
    </location>
</feature>
<keyword evidence="5" id="KW-0862">Zinc</keyword>
<dbReference type="GO" id="GO:0000977">
    <property type="term" value="F:RNA polymerase II transcription regulatory region sequence-specific DNA binding"/>
    <property type="evidence" value="ECO:0007669"/>
    <property type="project" value="TreeGrafter"/>
</dbReference>
<dbReference type="Gene3D" id="3.30.160.60">
    <property type="entry name" value="Classic Zinc Finger"/>
    <property type="match status" value="2"/>
</dbReference>
<feature type="domain" description="C2H2-type" evidence="11">
    <location>
        <begin position="320"/>
        <end position="348"/>
    </location>
</feature>
<dbReference type="PANTHER" id="PTHR14196:SF0">
    <property type="entry name" value="PROTEIN BOWEL"/>
    <property type="match status" value="1"/>
</dbReference>
<evidence type="ECO:0000256" key="2">
    <source>
        <dbReference type="ARBA" id="ARBA00022723"/>
    </source>
</evidence>
<dbReference type="GO" id="GO:0008270">
    <property type="term" value="F:zinc ion binding"/>
    <property type="evidence" value="ECO:0007669"/>
    <property type="project" value="UniProtKB-KW"/>
</dbReference>
<keyword evidence="8" id="KW-0539">Nucleus</keyword>
<dbReference type="GO" id="GO:0000981">
    <property type="term" value="F:DNA-binding transcription factor activity, RNA polymerase II-specific"/>
    <property type="evidence" value="ECO:0007669"/>
    <property type="project" value="TreeGrafter"/>
</dbReference>
<gene>
    <name evidence="12" type="ORF">MCOS_LOCUS110</name>
</gene>
<keyword evidence="2" id="KW-0479">Metal-binding</keyword>
<dbReference type="FunFam" id="3.30.160.60:FF:000065">
    <property type="entry name" value="B-cell CLL/lymphoma 6, member B"/>
    <property type="match status" value="1"/>
</dbReference>
<feature type="region of interest" description="Disordered" evidence="10">
    <location>
        <begin position="121"/>
        <end position="144"/>
    </location>
</feature>
<feature type="domain" description="C2H2-type" evidence="11">
    <location>
        <begin position="245"/>
        <end position="272"/>
    </location>
</feature>
<evidence type="ECO:0000256" key="7">
    <source>
        <dbReference type="ARBA" id="ARBA00023163"/>
    </source>
</evidence>
<comment type="subcellular location">
    <subcellularLocation>
        <location evidence="1">Nucleus</location>
    </subcellularLocation>
</comment>
<keyword evidence="7" id="KW-0804">Transcription</keyword>
<protein>
    <recommendedName>
        <fullName evidence="11">C2H2-type domain-containing protein</fullName>
    </recommendedName>
</protein>
<evidence type="ECO:0000256" key="9">
    <source>
        <dbReference type="PROSITE-ProRule" id="PRU00042"/>
    </source>
</evidence>
<evidence type="ECO:0000313" key="12">
    <source>
        <dbReference type="EMBL" id="VDD74107.1"/>
    </source>
</evidence>
<keyword evidence="3" id="KW-0677">Repeat</keyword>
<keyword evidence="6" id="KW-0805">Transcription regulation</keyword>
<sequence length="359" mass="39894">MVRSLSLLPTVNTFDRATGPPSPLLHPPQRASGSPVLPWQMATHLAPRLDPRACIYEESKTSPGPPMLLPSQEEGPLDLSLSSASFNSSVTKLEDGFKSSPSPPPSIPLWKSAIREEGCCSEDVGTPPLLSPPSLESQQTDTPFPVNPSSTTLLQLYQMLTCIRLWRPGATAQPINAECDLLSPGLLSLAPAMPRPGSAREVIAPMDMKCAGLTQAVRKPLRTSAALEKGLQRKRSHHGGGTPTYLCSHCGRGFTKAYNRTIHERTHTNERPFECNVCSRRFRRKDHLRDHRCNLILSLLQFKHEKKTCKIYTHLLKKPFLCLFCNRGFCQARSLENHKKNNHLDQTSDPPSSNEQKRQ</sequence>
<evidence type="ECO:0000256" key="6">
    <source>
        <dbReference type="ARBA" id="ARBA00023015"/>
    </source>
</evidence>
<dbReference type="AlphaFoldDB" id="A0A0R3U190"/>
<dbReference type="STRING" id="53468.A0A0R3U190"/>